<gene>
    <name evidence="2" type="ORF">C7959_10641</name>
</gene>
<keyword evidence="3" id="KW-1185">Reference proteome</keyword>
<dbReference type="InterPro" id="IPR006837">
    <property type="entry name" value="Divergent_DAC"/>
</dbReference>
<comment type="caution">
    <text evidence="2">The sequence shown here is derived from an EMBL/GenBank/DDBJ whole genome shotgun (WGS) entry which is preliminary data.</text>
</comment>
<name>A0A4R8H9W8_9FIRM</name>
<dbReference type="AlphaFoldDB" id="A0A4R8H9W8"/>
<feature type="chain" id="PRO_5039094219" description="Divergent polysaccharide deacetylase family protein" evidence="1">
    <location>
        <begin position="24"/>
        <end position="385"/>
    </location>
</feature>
<accession>A0A4R8H9W8</accession>
<dbReference type="InterPro" id="IPR011330">
    <property type="entry name" value="Glyco_hydro/deAcase_b/a-brl"/>
</dbReference>
<dbReference type="Proteomes" id="UP000295832">
    <property type="component" value="Unassembled WGS sequence"/>
</dbReference>
<dbReference type="SUPFAM" id="SSF88713">
    <property type="entry name" value="Glycoside hydrolase/deacetylase"/>
    <property type="match status" value="1"/>
</dbReference>
<proteinExistence type="predicted"/>
<dbReference type="PANTHER" id="PTHR30105:SF2">
    <property type="entry name" value="DIVERGENT POLYSACCHARIDE DEACETYLASE SUPERFAMILY"/>
    <property type="match status" value="1"/>
</dbReference>
<feature type="signal peptide" evidence="1">
    <location>
        <begin position="1"/>
        <end position="23"/>
    </location>
</feature>
<evidence type="ECO:0000256" key="1">
    <source>
        <dbReference type="SAM" id="SignalP"/>
    </source>
</evidence>
<dbReference type="GO" id="GO:0005975">
    <property type="term" value="P:carbohydrate metabolic process"/>
    <property type="evidence" value="ECO:0007669"/>
    <property type="project" value="InterPro"/>
</dbReference>
<protein>
    <recommendedName>
        <fullName evidence="4">Divergent polysaccharide deacetylase family protein</fullName>
    </recommendedName>
</protein>
<evidence type="ECO:0000313" key="3">
    <source>
        <dbReference type="Proteomes" id="UP000295832"/>
    </source>
</evidence>
<dbReference type="Gene3D" id="3.20.20.370">
    <property type="entry name" value="Glycoside hydrolase/deacetylase"/>
    <property type="match status" value="1"/>
</dbReference>
<dbReference type="CDD" id="cd10936">
    <property type="entry name" value="CE4_DAC2"/>
    <property type="match status" value="1"/>
</dbReference>
<evidence type="ECO:0000313" key="2">
    <source>
        <dbReference type="EMBL" id="TDX52478.1"/>
    </source>
</evidence>
<keyword evidence="1" id="KW-0732">Signal</keyword>
<dbReference type="RefSeq" id="WP_134115640.1">
    <property type="nucleotide sequence ID" value="NZ_SOEG01000006.1"/>
</dbReference>
<sequence length="385" mass="44113">MDIDKLFTILLSMLLLLLLSACSQDSQPTTSNQGTELESIKVDYSKLSNQFDNKLDSILKEFNLDKEILISESSQKDKEVQREDYKFTWKYNYRKLEVPLFDTNITLLSSLKDELINKLDQSFPIVRADWSQDESEQRLIIDIAFKAQSNSEEFKTHHLEFIQPEPKAKLAIVIDDWGFNRQGTEEMLSIDRPLTMAVLPFRPYSDKDARLIRESDHELILHQPLEPTNPEVDPGKGAIYSKMDSKQIKEVFEKNLDSLVEVVGANHHMGSKASADSHVMKAIIEVLKKRDLFYLDSSTSQKSVGFETAKEYGVPTTLNYLFIDNIDKKEEVKKMILRLAKIALEKKELVIIGHVRSNTALAIQELIPIIEDMGVKLVYVSDLLE</sequence>
<reference evidence="2 3" key="1">
    <citation type="submission" date="2019-03" db="EMBL/GenBank/DDBJ databases">
        <title>Subsurface microbial communities from deep shales in Ohio and West Virginia, USA.</title>
        <authorList>
            <person name="Wrighton K."/>
        </authorList>
    </citation>
    <scope>NUCLEOTIDE SEQUENCE [LARGE SCALE GENOMIC DNA]</scope>
    <source>
        <strain evidence="2 3">MSL 6dP</strain>
    </source>
</reference>
<dbReference type="Pfam" id="PF04748">
    <property type="entry name" value="Polysacc_deac_2"/>
    <property type="match status" value="1"/>
</dbReference>
<dbReference type="STRING" id="926561.GCA_000379025_00777"/>
<dbReference type="PROSITE" id="PS51257">
    <property type="entry name" value="PROKAR_LIPOPROTEIN"/>
    <property type="match status" value="1"/>
</dbReference>
<evidence type="ECO:0008006" key="4">
    <source>
        <dbReference type="Google" id="ProtNLM"/>
    </source>
</evidence>
<dbReference type="EMBL" id="SOEG01000006">
    <property type="protein sequence ID" value="TDX52478.1"/>
    <property type="molecule type" value="Genomic_DNA"/>
</dbReference>
<dbReference type="PANTHER" id="PTHR30105">
    <property type="entry name" value="UNCHARACTERIZED YIBQ-RELATED"/>
    <property type="match status" value="1"/>
</dbReference>
<organism evidence="2 3">
    <name type="scientific">Orenia marismortui</name>
    <dbReference type="NCBI Taxonomy" id="46469"/>
    <lineage>
        <taxon>Bacteria</taxon>
        <taxon>Bacillati</taxon>
        <taxon>Bacillota</taxon>
        <taxon>Clostridia</taxon>
        <taxon>Halanaerobiales</taxon>
        <taxon>Halobacteroidaceae</taxon>
        <taxon>Orenia</taxon>
    </lineage>
</organism>